<evidence type="ECO:0000313" key="3">
    <source>
        <dbReference type="EMBL" id="GAX18601.1"/>
    </source>
</evidence>
<dbReference type="SUPFAM" id="SSF52777">
    <property type="entry name" value="CoA-dependent acyltransferases"/>
    <property type="match status" value="1"/>
</dbReference>
<reference evidence="3 4" key="1">
    <citation type="journal article" date="2015" name="Plant Cell">
        <title>Oil accumulation by the oleaginous diatom Fistulifera solaris as revealed by the genome and transcriptome.</title>
        <authorList>
            <person name="Tanaka T."/>
            <person name="Maeda Y."/>
            <person name="Veluchamy A."/>
            <person name="Tanaka M."/>
            <person name="Abida H."/>
            <person name="Marechal E."/>
            <person name="Bowler C."/>
            <person name="Muto M."/>
            <person name="Sunaga Y."/>
            <person name="Tanaka M."/>
            <person name="Yoshino T."/>
            <person name="Taniguchi T."/>
            <person name="Fukuda Y."/>
            <person name="Nemoto M."/>
            <person name="Matsumoto M."/>
            <person name="Wong P.S."/>
            <person name="Aburatani S."/>
            <person name="Fujibuchi W."/>
        </authorList>
    </citation>
    <scope>NUCLEOTIDE SEQUENCE [LARGE SCALE GENOMIC DNA]</scope>
    <source>
        <strain evidence="3 4">JPCC DA0580</strain>
    </source>
</reference>
<dbReference type="SUPFAM" id="SSF50814">
    <property type="entry name" value="Lipocalins"/>
    <property type="match status" value="1"/>
</dbReference>
<feature type="chain" id="PRO_5012080175" description="Condensation domain-containing protein" evidence="2">
    <location>
        <begin position="21"/>
        <end position="966"/>
    </location>
</feature>
<feature type="transmembrane region" description="Helical" evidence="1">
    <location>
        <begin position="674"/>
        <end position="695"/>
    </location>
</feature>
<dbReference type="OrthoDB" id="440612at2759"/>
<feature type="signal peptide" evidence="2">
    <location>
        <begin position="1"/>
        <end position="20"/>
    </location>
</feature>
<protein>
    <recommendedName>
        <fullName evidence="5">Condensation domain-containing protein</fullName>
    </recommendedName>
</protein>
<gene>
    <name evidence="3" type="ORF">FisN_10Hh192</name>
</gene>
<feature type="transmembrane region" description="Helical" evidence="1">
    <location>
        <begin position="642"/>
        <end position="662"/>
    </location>
</feature>
<feature type="transmembrane region" description="Helical" evidence="1">
    <location>
        <begin position="702"/>
        <end position="720"/>
    </location>
</feature>
<dbReference type="InterPro" id="IPR052058">
    <property type="entry name" value="Alcohol_O-acetyltransferase"/>
</dbReference>
<comment type="caution">
    <text evidence="3">The sequence shown here is derived from an EMBL/GenBank/DDBJ whole genome shotgun (WGS) entry which is preliminary data.</text>
</comment>
<dbReference type="Gene3D" id="2.40.128.20">
    <property type="match status" value="1"/>
</dbReference>
<name>A0A1Z5JXW6_FISSO</name>
<keyword evidence="1" id="KW-0472">Membrane</keyword>
<dbReference type="InParanoid" id="A0A1Z5JXW6"/>
<proteinExistence type="predicted"/>
<evidence type="ECO:0000313" key="4">
    <source>
        <dbReference type="Proteomes" id="UP000198406"/>
    </source>
</evidence>
<sequence length="966" mass="106533">MNFRTILLLLFSCHCHYTDAFTPRATRAIHTALRETSTKPWFFADKQVVKKEEEKVDAAIETRLLGSQELLMAPRQYSLSDETFPAMNHVACAILSATPDFNVIRQAVDYVMQTHPLLRAKIIGDGEPEKRIDLFQMVRKGDPNPMQFQVDSSLTADAVLHIIDTDQLETSWQTAFARNLDDGTWCDVTVGPLWKLELHRDTKTGKCALLFAFNHAISDQGSVNRLVDQILRKVVVLEKGESLPLQPQRIPVALEDSVLGMQQRWSDVTTNGVSVDTIQYVASKAAEGLRNPVILPESSSSNSGNPLGALTIISGQTAGGMDTEQRKSTVQFRSLSPSSTSALLSQCRVNNVSVTNLLTAAVTLTATDFIGDGIDTSSERNYKILQSMDMRRFGQQLDKGESVACMAGSMDLMHGPLPDRSGERVRTGQDTELVWKLAKEGKEQTTQFIDKGGPEQAVRVFDFAMSIADLNNLVYLTAQSKDTKGRAYSAGIANIGVFESQSAFGTKGETLKSKHGRYQVENMFFATSHVQSGCLYQVSCLTVDGKLELTFHPVSPIVSEETNQKFADTFVELLEVVAGTKSPVSIDSASSKMPTLPKNLLTTVAAVVGIGSVLSHSGAWVDFFRSVLEMKANIADPADFWAAINFWIFFAVGHPLLQPILYLSDVLHGSPGPLVGNLVPFSFLAGNAVVIFTIMKFKDLRNALNIAALAAFFSYVGAGLDGTAGLGDFNLALDDNYNGQIVKGCPAYEDVRQPSMDNFDLNKYQGLWYEQKFHDWTQFKEVYDTSLDIRLTEGGKGWVDDFGVKGPAPDAAPLSWDKSPVANGAHYFLFGRVDERDPPGILREKGFGVEFPNYIVDVKKDPKTGEYTESIQFQCLERGGVRVFEGINFMSRNKVMTDEELMAMHARAEKAGMYPYGASPEQMHRVAQRPENAPAIDNSWQAMWRAIGLDKLLELLTESIEDGGRD</sequence>
<dbReference type="InterPro" id="IPR012674">
    <property type="entry name" value="Calycin"/>
</dbReference>
<accession>A0A1Z5JXW6</accession>
<evidence type="ECO:0000256" key="2">
    <source>
        <dbReference type="SAM" id="SignalP"/>
    </source>
</evidence>
<dbReference type="AlphaFoldDB" id="A0A1Z5JXW6"/>
<organism evidence="3 4">
    <name type="scientific">Fistulifera solaris</name>
    <name type="common">Oleaginous diatom</name>
    <dbReference type="NCBI Taxonomy" id="1519565"/>
    <lineage>
        <taxon>Eukaryota</taxon>
        <taxon>Sar</taxon>
        <taxon>Stramenopiles</taxon>
        <taxon>Ochrophyta</taxon>
        <taxon>Bacillariophyta</taxon>
        <taxon>Bacillariophyceae</taxon>
        <taxon>Bacillariophycidae</taxon>
        <taxon>Naviculales</taxon>
        <taxon>Naviculaceae</taxon>
        <taxon>Fistulifera</taxon>
    </lineage>
</organism>
<evidence type="ECO:0000256" key="1">
    <source>
        <dbReference type="SAM" id="Phobius"/>
    </source>
</evidence>
<dbReference type="InterPro" id="IPR023213">
    <property type="entry name" value="CAT-like_dom_sf"/>
</dbReference>
<dbReference type="PANTHER" id="PTHR28037:SF1">
    <property type="entry name" value="ALCOHOL O-ACETYLTRANSFERASE 1-RELATED"/>
    <property type="match status" value="1"/>
</dbReference>
<keyword evidence="2" id="KW-0732">Signal</keyword>
<dbReference type="PANTHER" id="PTHR28037">
    <property type="entry name" value="ALCOHOL O-ACETYLTRANSFERASE 1-RELATED"/>
    <property type="match status" value="1"/>
</dbReference>
<keyword evidence="4" id="KW-1185">Reference proteome</keyword>
<dbReference type="FunFam" id="2.40.128.20:FF:000054">
    <property type="entry name" value="Uncharacterized protein"/>
    <property type="match status" value="1"/>
</dbReference>
<evidence type="ECO:0008006" key="5">
    <source>
        <dbReference type="Google" id="ProtNLM"/>
    </source>
</evidence>
<dbReference type="Proteomes" id="UP000198406">
    <property type="component" value="Unassembled WGS sequence"/>
</dbReference>
<dbReference type="Gene3D" id="3.30.559.30">
    <property type="entry name" value="Nonribosomal peptide synthetase, condensation domain"/>
    <property type="match status" value="1"/>
</dbReference>
<keyword evidence="1" id="KW-1133">Transmembrane helix</keyword>
<dbReference type="EMBL" id="BDSP01000131">
    <property type="protein sequence ID" value="GAX18601.1"/>
    <property type="molecule type" value="Genomic_DNA"/>
</dbReference>
<feature type="transmembrane region" description="Helical" evidence="1">
    <location>
        <begin position="600"/>
        <end position="621"/>
    </location>
</feature>
<dbReference type="Gene3D" id="3.30.559.10">
    <property type="entry name" value="Chloramphenicol acetyltransferase-like domain"/>
    <property type="match status" value="1"/>
</dbReference>
<keyword evidence="1" id="KW-0812">Transmembrane</keyword>